<accession>A0A9W7A662</accession>
<name>A0A9W7A662_9STRA</name>
<dbReference type="Proteomes" id="UP001165085">
    <property type="component" value="Unassembled WGS sequence"/>
</dbReference>
<evidence type="ECO:0000256" key="11">
    <source>
        <dbReference type="ARBA" id="ARBA00023306"/>
    </source>
</evidence>
<feature type="region of interest" description="Disordered" evidence="13">
    <location>
        <begin position="1"/>
        <end position="28"/>
    </location>
</feature>
<dbReference type="InterPro" id="IPR011989">
    <property type="entry name" value="ARM-like"/>
</dbReference>
<dbReference type="CDD" id="cd21224">
    <property type="entry name" value="CH_ASPM_rpt2"/>
    <property type="match status" value="1"/>
</dbReference>
<dbReference type="EMBL" id="BRXY01000108">
    <property type="protein sequence ID" value="GMH66419.1"/>
    <property type="molecule type" value="Genomic_DNA"/>
</dbReference>
<dbReference type="GO" id="GO:0051301">
    <property type="term" value="P:cell division"/>
    <property type="evidence" value="ECO:0007669"/>
    <property type="project" value="UniProtKB-KW"/>
</dbReference>
<dbReference type="GO" id="GO:0005516">
    <property type="term" value="F:calmodulin binding"/>
    <property type="evidence" value="ECO:0007669"/>
    <property type="project" value="UniProtKB-KW"/>
</dbReference>
<dbReference type="SUPFAM" id="SSF47576">
    <property type="entry name" value="Calponin-homology domain, CH-domain"/>
    <property type="match status" value="1"/>
</dbReference>
<dbReference type="Gene3D" id="1.25.10.10">
    <property type="entry name" value="Leucine-rich Repeat Variant"/>
    <property type="match status" value="1"/>
</dbReference>
<evidence type="ECO:0000256" key="1">
    <source>
        <dbReference type="ARBA" id="ARBA00004123"/>
    </source>
</evidence>
<dbReference type="PROSITE" id="PS50096">
    <property type="entry name" value="IQ"/>
    <property type="match status" value="10"/>
</dbReference>
<evidence type="ECO:0000259" key="14">
    <source>
        <dbReference type="PROSITE" id="PS50021"/>
    </source>
</evidence>
<dbReference type="Pfam" id="PF15780">
    <property type="entry name" value="ASH"/>
    <property type="match status" value="1"/>
</dbReference>
<keyword evidence="4" id="KW-0597">Phosphoprotein</keyword>
<dbReference type="GO" id="GO:0000278">
    <property type="term" value="P:mitotic cell cycle"/>
    <property type="evidence" value="ECO:0007669"/>
    <property type="project" value="TreeGrafter"/>
</dbReference>
<feature type="coiled-coil region" evidence="12">
    <location>
        <begin position="967"/>
        <end position="1000"/>
    </location>
</feature>
<evidence type="ECO:0000313" key="15">
    <source>
        <dbReference type="EMBL" id="GMH66419.1"/>
    </source>
</evidence>
<feature type="region of interest" description="Disordered" evidence="13">
    <location>
        <begin position="216"/>
        <end position="287"/>
    </location>
</feature>
<proteinExistence type="predicted"/>
<keyword evidence="8" id="KW-0112">Calmodulin-binding</keyword>
<evidence type="ECO:0000256" key="13">
    <source>
        <dbReference type="SAM" id="MobiDB-lite"/>
    </source>
</evidence>
<dbReference type="SUPFAM" id="SSF48371">
    <property type="entry name" value="ARM repeat"/>
    <property type="match status" value="1"/>
</dbReference>
<dbReference type="Pfam" id="PF00307">
    <property type="entry name" value="CH"/>
    <property type="match status" value="2"/>
</dbReference>
<evidence type="ECO:0000256" key="5">
    <source>
        <dbReference type="ARBA" id="ARBA00022618"/>
    </source>
</evidence>
<dbReference type="GO" id="GO:0005737">
    <property type="term" value="C:cytoplasm"/>
    <property type="evidence" value="ECO:0007669"/>
    <property type="project" value="UniProtKB-SubCell"/>
</dbReference>
<keyword evidence="7" id="KW-0498">Mitosis</keyword>
<dbReference type="SMART" id="SM00033">
    <property type="entry name" value="CH"/>
    <property type="match status" value="2"/>
</dbReference>
<dbReference type="CDD" id="cd21223">
    <property type="entry name" value="CH_ASPM_rpt1"/>
    <property type="match status" value="1"/>
</dbReference>
<dbReference type="Gene3D" id="1.10.418.10">
    <property type="entry name" value="Calponin-like domain"/>
    <property type="match status" value="2"/>
</dbReference>
<gene>
    <name evidence="15" type="ORF">TrST_g3001</name>
</gene>
<keyword evidence="5" id="KW-0132">Cell division</keyword>
<comment type="subcellular location">
    <subcellularLocation>
        <location evidence="2">Cytoplasm</location>
    </subcellularLocation>
    <subcellularLocation>
        <location evidence="1">Nucleus</location>
    </subcellularLocation>
</comment>
<feature type="domain" description="Calponin-homology (CH)" evidence="14">
    <location>
        <begin position="740"/>
        <end position="862"/>
    </location>
</feature>
<keyword evidence="6" id="KW-0677">Repeat</keyword>
<evidence type="ECO:0000256" key="12">
    <source>
        <dbReference type="SAM" id="Coils"/>
    </source>
</evidence>
<keyword evidence="9 12" id="KW-0175">Coiled coil</keyword>
<dbReference type="PROSITE" id="PS50021">
    <property type="entry name" value="CH"/>
    <property type="match status" value="2"/>
</dbReference>
<evidence type="ECO:0000256" key="10">
    <source>
        <dbReference type="ARBA" id="ARBA00023242"/>
    </source>
</evidence>
<keyword evidence="10" id="KW-0539">Nucleus</keyword>
<protein>
    <recommendedName>
        <fullName evidence="14">Calponin-homology (CH) domain-containing protein</fullName>
    </recommendedName>
</protein>
<dbReference type="OrthoDB" id="2148418at2759"/>
<sequence>MLSISVDKENTAAKLPSSSKVLPTSTSAAVRAPLTPKSKNNIQNCFGSAQPGTSTLKASSNLMVFSPPSARAAPARAVEPETLPAPVMTLGKFSESIHIDFGSSDNLVGIPRSLNFKMFSESGTSVKLEKCPTKKGFALSFDEQTINPNQTVTASITWTPVCNGGIRETVRLKMPGRGSAQIVLYGSAIGGASEPSKTVKPTTKPGKFQKRMKIVKKHQPKSAPPPTLSHDPSKIASKLNPNTTVKPNALNAVKPIPKPTSKTPSKRVVHRAAKASPKKPTVKHSKPTKISYDENWAEKQQFALTSWINYVFQPSDEMEHEEQLSALCTAASSDSEDTAPLVEAQAAIDRAALRTLLVHRRYASAKNASTDIFNDVEFQQIRYNLDEAVKLDKLAVREDRDMYRDLGLRGHILSLLMSYQTEWLKVGLETMFGEEVVSSFAPSASGQPKELDEDEAKKVAEKKRVQMANKKQHSSQGKSTLNRTQRALKRFIIERVLGDPELLAKYTKGKCKMPSGKFEKLYKQELRKASLRRVLLLVGFLDRGRQANVLERVPCLFTPGATEVKSTKELLNVLCRDFLSGEGNVVKHLGQMGLKVSYEQKFIDEYDFSVSNLAVDLRDGVRLCRMAELLTNDEQRTLSAQLRVPAVSRLQKTHNVKIALTALGNAGVAIGGLQPKDVVDGNRSGVLSLLWRVVVHFSLSQLVDRKKVEQEIKDVRRASKRRTIVGGFRPATPEASETEQELTSLLLTWCTEVCATFGLEVSNFTNSFADGKALCLLIHYYHPSLLPRADILPTTADVNANTTIVLSQKDLLFNEQKNARLAKRTMSELGGIPSMLRDFDTSCVPEEKSMVGCVAYLCSRLIESSSEIQACLVIQNAFRRYYGLALLEKKKEEALVIWRWWKKYSAAIKTNKQVKTRKAGHKIKNFVVQCKKRRESIQASRSTRATWIAASTVLCGAVRVFLAKAVAGRLRAEREAEEARLRAEREAEEARLLAERQALEHAAAVVISSGVRMLLAKVKVGLMMQLAANEEAKLQHDSAIDIQRIYRGYAAADNFIMSKMAATMIQATARGFGMRNRYQMVMAAIVQLQALIRGGVVREMVERQDRAAVQIQKMFRCAMAQIEATVMLISAIRIQCAARRFLARRIMAHRRVEVEKCAEEAMKQQIFDAGMLSLQKVARRKRDRSNFIAFKNAAIVLQSFIRGMITRNEIYFAHFAATEIQRMWRGSRQQCTYITMIFASMKMQSLARMVTQKTNFQKTLKSIRAIQRWSRNLKMLQGERETSAAIVLQAVARGFVKRSEFISCVEKIVAVQGLARMRAARSTFASTKAAIIKVQAVVRRNAAVGVFEEAIVGSMVIQAAVRRSLAMRSYAKSLEACVKIQSMGRKAVAAKKVGAMFEQKKEVESATLIQSVFRKAQSTKVVKAALFVRNTKASVKIQALVRGVLARNEHFFNHFAATMIQKMWRGSQQQCQYVMMVLAAIQIQSVVRMDAQRTDFEVEKLAIKMVQRWWRCMSRRKGEREVAAATKLQALVRGRQAEMVYVEKVMGAIMIQSVVKMAMARKQFKASVAGVKKIQALARGRKQVKVFEEKVVGAIVVASFARGFVARRKFVKTVGKAIKIQAQVRSFVARCKFVRKMTARKTAAAARIQALARGAAVREDLKFKSFAASEIQRMWRGAQQQVKYMMMVMAAIQLQSVFRMALVKGDLKFKNFAACIIQCKFRVVVARGKVAVIKAAIFEGKVQAMGEKNAAKRIQAGARKLLRKIRIKKNVNTVGRYVRGFLGRKRAAARMKLVLALQSIWRGRIVRKKTGKRMRVIRMKVALANKKALEMPEMRLGVRTQLALQVLLNSKRLAEIMRAVTTLEVSSRFSERCCEAFSAAGAPEVLFKLIRTCNRSLPHIELLQFTLMTISNVAKWEHLVDSVATEHSIDTLVDLIQTFRDKETLVVLCGELLVRLISSVDGCRDKAAAESNLKRLQGILKLNKRKAGITGRVGGVRTGKGAKKEKKDIKYYGILVLQQVFEEMGETENAGC</sequence>
<evidence type="ECO:0000256" key="3">
    <source>
        <dbReference type="ARBA" id="ARBA00022490"/>
    </source>
</evidence>
<evidence type="ECO:0000256" key="4">
    <source>
        <dbReference type="ARBA" id="ARBA00022553"/>
    </source>
</evidence>
<dbReference type="GO" id="GO:0000922">
    <property type="term" value="C:spindle pole"/>
    <property type="evidence" value="ECO:0007669"/>
    <property type="project" value="TreeGrafter"/>
</dbReference>
<dbReference type="Gene3D" id="1.20.5.190">
    <property type="match status" value="4"/>
</dbReference>
<dbReference type="InterPro" id="IPR031549">
    <property type="entry name" value="ASH"/>
</dbReference>
<evidence type="ECO:0000256" key="8">
    <source>
        <dbReference type="ARBA" id="ARBA00022860"/>
    </source>
</evidence>
<feature type="compositionally biased region" description="Basic residues" evidence="13">
    <location>
        <begin position="264"/>
        <end position="287"/>
    </location>
</feature>
<dbReference type="Pfam" id="PF00612">
    <property type="entry name" value="IQ"/>
    <property type="match status" value="6"/>
</dbReference>
<dbReference type="InterPro" id="IPR027417">
    <property type="entry name" value="P-loop_NTPase"/>
</dbReference>
<evidence type="ECO:0000313" key="16">
    <source>
        <dbReference type="Proteomes" id="UP001165085"/>
    </source>
</evidence>
<evidence type="ECO:0000256" key="2">
    <source>
        <dbReference type="ARBA" id="ARBA00004496"/>
    </source>
</evidence>
<keyword evidence="16" id="KW-1185">Reference proteome</keyword>
<dbReference type="InterPro" id="IPR001715">
    <property type="entry name" value="CH_dom"/>
</dbReference>
<dbReference type="SUPFAM" id="SSF52540">
    <property type="entry name" value="P-loop containing nucleoside triphosphate hydrolases"/>
    <property type="match status" value="2"/>
</dbReference>
<feature type="domain" description="Calponin-homology (CH)" evidence="14">
    <location>
        <begin position="565"/>
        <end position="698"/>
    </location>
</feature>
<keyword evidence="11" id="KW-0131">Cell cycle</keyword>
<dbReference type="InterPro" id="IPR016024">
    <property type="entry name" value="ARM-type_fold"/>
</dbReference>
<dbReference type="PANTHER" id="PTHR22706">
    <property type="entry name" value="ASSEMBLY FACTOR FOR SPINDLE MICROTUBULES"/>
    <property type="match status" value="1"/>
</dbReference>
<dbReference type="GO" id="GO:0051295">
    <property type="term" value="P:establishment of meiotic spindle localization"/>
    <property type="evidence" value="ECO:0007669"/>
    <property type="project" value="TreeGrafter"/>
</dbReference>
<evidence type="ECO:0000256" key="9">
    <source>
        <dbReference type="ARBA" id="ARBA00023054"/>
    </source>
</evidence>
<dbReference type="SMART" id="SM00015">
    <property type="entry name" value="IQ"/>
    <property type="match status" value="22"/>
</dbReference>
<dbReference type="InterPro" id="IPR036872">
    <property type="entry name" value="CH_dom_sf"/>
</dbReference>
<dbReference type="InterPro" id="IPR051185">
    <property type="entry name" value="ASPM"/>
</dbReference>
<feature type="compositionally biased region" description="Basic and acidic residues" evidence="13">
    <location>
        <begin position="1"/>
        <end position="11"/>
    </location>
</feature>
<organism evidence="15 16">
    <name type="scientific">Triparma strigata</name>
    <dbReference type="NCBI Taxonomy" id="1606541"/>
    <lineage>
        <taxon>Eukaryota</taxon>
        <taxon>Sar</taxon>
        <taxon>Stramenopiles</taxon>
        <taxon>Ochrophyta</taxon>
        <taxon>Bolidophyceae</taxon>
        <taxon>Parmales</taxon>
        <taxon>Triparmaceae</taxon>
        <taxon>Triparma</taxon>
    </lineage>
</organism>
<dbReference type="GO" id="GO:0005634">
    <property type="term" value="C:nucleus"/>
    <property type="evidence" value="ECO:0007669"/>
    <property type="project" value="UniProtKB-SubCell"/>
</dbReference>
<comment type="caution">
    <text evidence="15">The sequence shown here is derived from an EMBL/GenBank/DDBJ whole genome shotgun (WGS) entry which is preliminary data.</text>
</comment>
<feature type="compositionally biased region" description="Polar residues" evidence="13">
    <location>
        <begin position="16"/>
        <end position="28"/>
    </location>
</feature>
<keyword evidence="3" id="KW-0963">Cytoplasm</keyword>
<dbReference type="GO" id="GO:0007051">
    <property type="term" value="P:spindle organization"/>
    <property type="evidence" value="ECO:0007669"/>
    <property type="project" value="TreeGrafter"/>
</dbReference>
<evidence type="ECO:0000256" key="7">
    <source>
        <dbReference type="ARBA" id="ARBA00022776"/>
    </source>
</evidence>
<evidence type="ECO:0000256" key="6">
    <source>
        <dbReference type="ARBA" id="ARBA00022737"/>
    </source>
</evidence>
<dbReference type="PANTHER" id="PTHR22706:SF1">
    <property type="entry name" value="ASSEMBLY FACTOR FOR SPINDLE MICROTUBULES"/>
    <property type="match status" value="1"/>
</dbReference>
<reference evidence="16" key="1">
    <citation type="journal article" date="2023" name="Commun. Biol.">
        <title>Genome analysis of Parmales, the sister group of diatoms, reveals the evolutionary specialization of diatoms from phago-mixotrophs to photoautotrophs.</title>
        <authorList>
            <person name="Ban H."/>
            <person name="Sato S."/>
            <person name="Yoshikawa S."/>
            <person name="Yamada K."/>
            <person name="Nakamura Y."/>
            <person name="Ichinomiya M."/>
            <person name="Sato N."/>
            <person name="Blanc-Mathieu R."/>
            <person name="Endo H."/>
            <person name="Kuwata A."/>
            <person name="Ogata H."/>
        </authorList>
    </citation>
    <scope>NUCLEOTIDE SEQUENCE [LARGE SCALE GENOMIC DNA]</scope>
    <source>
        <strain evidence="16">NIES 3701</strain>
    </source>
</reference>
<dbReference type="InterPro" id="IPR000048">
    <property type="entry name" value="IQ_motif_EF-hand-BS"/>
</dbReference>